<feature type="region of interest" description="Disordered" evidence="1">
    <location>
        <begin position="80"/>
        <end position="153"/>
    </location>
</feature>
<comment type="caution">
    <text evidence="2">The sequence shown here is derived from an EMBL/GenBank/DDBJ whole genome shotgun (WGS) entry which is preliminary data.</text>
</comment>
<reference evidence="2" key="2">
    <citation type="submission" date="2022-01" db="EMBL/GenBank/DDBJ databases">
        <authorList>
            <person name="Yamashiro T."/>
            <person name="Shiraishi A."/>
            <person name="Satake H."/>
            <person name="Nakayama K."/>
        </authorList>
    </citation>
    <scope>NUCLEOTIDE SEQUENCE</scope>
</reference>
<proteinExistence type="predicted"/>
<keyword evidence="3" id="KW-1185">Reference proteome</keyword>
<evidence type="ECO:0000313" key="3">
    <source>
        <dbReference type="Proteomes" id="UP001151760"/>
    </source>
</evidence>
<dbReference type="Proteomes" id="UP001151760">
    <property type="component" value="Unassembled WGS sequence"/>
</dbReference>
<accession>A0ABQ4ZTB2</accession>
<evidence type="ECO:0000313" key="2">
    <source>
        <dbReference type="EMBL" id="GJS92362.1"/>
    </source>
</evidence>
<organism evidence="2 3">
    <name type="scientific">Tanacetum coccineum</name>
    <dbReference type="NCBI Taxonomy" id="301880"/>
    <lineage>
        <taxon>Eukaryota</taxon>
        <taxon>Viridiplantae</taxon>
        <taxon>Streptophyta</taxon>
        <taxon>Embryophyta</taxon>
        <taxon>Tracheophyta</taxon>
        <taxon>Spermatophyta</taxon>
        <taxon>Magnoliopsida</taxon>
        <taxon>eudicotyledons</taxon>
        <taxon>Gunneridae</taxon>
        <taxon>Pentapetalae</taxon>
        <taxon>asterids</taxon>
        <taxon>campanulids</taxon>
        <taxon>Asterales</taxon>
        <taxon>Asteraceae</taxon>
        <taxon>Asteroideae</taxon>
        <taxon>Anthemideae</taxon>
        <taxon>Anthemidinae</taxon>
        <taxon>Tanacetum</taxon>
    </lineage>
</organism>
<protein>
    <submittedName>
        <fullName evidence="2">Uncharacterized protein</fullName>
    </submittedName>
</protein>
<dbReference type="EMBL" id="BQNB010011577">
    <property type="protein sequence ID" value="GJS92362.1"/>
    <property type="molecule type" value="Genomic_DNA"/>
</dbReference>
<feature type="compositionally biased region" description="Polar residues" evidence="1">
    <location>
        <begin position="98"/>
        <end position="109"/>
    </location>
</feature>
<feature type="compositionally biased region" description="Polar residues" evidence="1">
    <location>
        <begin position="131"/>
        <end position="151"/>
    </location>
</feature>
<gene>
    <name evidence="2" type="ORF">Tco_0799330</name>
</gene>
<sequence>MLQIVRCLGGMHGSHDQLNANHQLIAYSLIWGLNIDIGNILFSDLIAKLLNSKKKHRENHWFKVPLTSHMNNVAKKFANAEPLIPPSGEVNADKASDKSSSGTVVQSLTQPKAKLEKKKKKKQNPPPSQPNSSTLGRQTRSKSTVNETQSVKDLMATADSTQSLETSKSAEEVVNHPDTIVIKKEPKLIMVDDAEIVSLGSSRVNEVMEDVFSDPESIPDDEIMSVYGDVDNDSDKRLKHVSRDKPPRVQALAAMKLFPSIPTSSSSSELRKTLHKNVRGKMCEDVDLHCQSVKHLMQLIKYIEQIMHSTVKIPTHLLPEIMISNNLSSIVNETSTDMTELVDMISHLVRNMDTSPPPLSVASEGEKLHKGNKRTSIALPSDDSKMKMIMPLMEQGCSTLNFYVLKRFRTLDDPLLTIEEATQIMKEKKIFADIKPATKKSEKALKRLTPAQRMAQEKEFKELEARRKKLMDRTRAEHFDFIKKRDENLPITKFKYHINKSSKKATMTITRNYQPVSYKVYTDFKLKAIGFNEWLELHALASKKIRTHNTQLLKRLQAKFKWATDTTDKLKIPPPR</sequence>
<reference evidence="2" key="1">
    <citation type="journal article" date="2022" name="Int. J. Mol. Sci.">
        <title>Draft Genome of Tanacetum Coccineum: Genomic Comparison of Closely Related Tanacetum-Family Plants.</title>
        <authorList>
            <person name="Yamashiro T."/>
            <person name="Shiraishi A."/>
            <person name="Nakayama K."/>
            <person name="Satake H."/>
        </authorList>
    </citation>
    <scope>NUCLEOTIDE SEQUENCE</scope>
</reference>
<evidence type="ECO:0000256" key="1">
    <source>
        <dbReference type="SAM" id="MobiDB-lite"/>
    </source>
</evidence>
<name>A0ABQ4ZTB2_9ASTR</name>